<dbReference type="Gramene" id="AUR62006117-RA">
    <property type="protein sequence ID" value="AUR62006117-RA:cds"/>
    <property type="gene ID" value="AUR62006117"/>
</dbReference>
<accession>A0A803L2M8</accession>
<organism evidence="17 18">
    <name type="scientific">Chenopodium quinoa</name>
    <name type="common">Quinoa</name>
    <dbReference type="NCBI Taxonomy" id="63459"/>
    <lineage>
        <taxon>Eukaryota</taxon>
        <taxon>Viridiplantae</taxon>
        <taxon>Streptophyta</taxon>
        <taxon>Embryophyta</taxon>
        <taxon>Tracheophyta</taxon>
        <taxon>Spermatophyta</taxon>
        <taxon>Magnoliopsida</taxon>
        <taxon>eudicotyledons</taxon>
        <taxon>Gunneridae</taxon>
        <taxon>Pentapetalae</taxon>
        <taxon>Caryophyllales</taxon>
        <taxon>Chenopodiaceae</taxon>
        <taxon>Chenopodioideae</taxon>
        <taxon>Atripliceae</taxon>
        <taxon>Chenopodium</taxon>
    </lineage>
</organism>
<evidence type="ECO:0000256" key="4">
    <source>
        <dbReference type="ARBA" id="ARBA00012483"/>
    </source>
</evidence>
<evidence type="ECO:0000256" key="5">
    <source>
        <dbReference type="ARBA" id="ARBA00022679"/>
    </source>
</evidence>
<evidence type="ECO:0000256" key="11">
    <source>
        <dbReference type="ARBA" id="ARBA00022833"/>
    </source>
</evidence>
<evidence type="ECO:0000256" key="7">
    <source>
        <dbReference type="ARBA" id="ARBA00022723"/>
    </source>
</evidence>
<reference evidence="17" key="2">
    <citation type="submission" date="2021-03" db="UniProtKB">
        <authorList>
            <consortium name="EnsemblPlants"/>
        </authorList>
    </citation>
    <scope>IDENTIFICATION</scope>
</reference>
<evidence type="ECO:0000313" key="18">
    <source>
        <dbReference type="Proteomes" id="UP000596660"/>
    </source>
</evidence>
<dbReference type="Proteomes" id="UP000596660">
    <property type="component" value="Unplaced"/>
</dbReference>
<evidence type="ECO:0000256" key="9">
    <source>
        <dbReference type="ARBA" id="ARBA00022771"/>
    </source>
</evidence>
<keyword evidence="8" id="KW-0732">Signal</keyword>
<dbReference type="Gene3D" id="3.30.40.10">
    <property type="entry name" value="Zinc/RING finger domain, C3HC4 (zinc finger)"/>
    <property type="match status" value="2"/>
</dbReference>
<dbReference type="GO" id="GO:0016020">
    <property type="term" value="C:membrane"/>
    <property type="evidence" value="ECO:0007669"/>
    <property type="project" value="UniProtKB-SubCell"/>
</dbReference>
<keyword evidence="13" id="KW-0472">Membrane</keyword>
<protein>
    <recommendedName>
        <fullName evidence="4">RING-type E3 ubiquitin transferase</fullName>
        <ecNumber evidence="4">2.3.2.27</ecNumber>
    </recommendedName>
</protein>
<evidence type="ECO:0000256" key="2">
    <source>
        <dbReference type="ARBA" id="ARBA00004167"/>
    </source>
</evidence>
<keyword evidence="10" id="KW-0833">Ubl conjugation pathway</keyword>
<evidence type="ECO:0000256" key="12">
    <source>
        <dbReference type="ARBA" id="ARBA00022989"/>
    </source>
</evidence>
<dbReference type="PROSITE" id="PS50089">
    <property type="entry name" value="ZF_RING_2"/>
    <property type="match status" value="1"/>
</dbReference>
<dbReference type="EnsemblPlants" id="AUR62006117-RA">
    <property type="protein sequence ID" value="AUR62006117-RA:cds"/>
    <property type="gene ID" value="AUR62006117"/>
</dbReference>
<keyword evidence="9 15" id="KW-0863">Zinc-finger</keyword>
<evidence type="ECO:0000313" key="17">
    <source>
        <dbReference type="EnsemblPlants" id="AUR62006117-RA:cds"/>
    </source>
</evidence>
<evidence type="ECO:0000256" key="13">
    <source>
        <dbReference type="ARBA" id="ARBA00023136"/>
    </source>
</evidence>
<dbReference type="PANTHER" id="PTHR46279">
    <property type="entry name" value="RING/U-BOX SUPERFAMILY PROTEIN"/>
    <property type="match status" value="1"/>
</dbReference>
<comment type="similarity">
    <text evidence="14">Belongs to the RING-type zinc finger family. ATL subfamily.</text>
</comment>
<evidence type="ECO:0000256" key="1">
    <source>
        <dbReference type="ARBA" id="ARBA00000900"/>
    </source>
</evidence>
<evidence type="ECO:0000256" key="3">
    <source>
        <dbReference type="ARBA" id="ARBA00004906"/>
    </source>
</evidence>
<keyword evidence="6" id="KW-0812">Transmembrane</keyword>
<dbReference type="Pfam" id="PF13947">
    <property type="entry name" value="GUB_WAK_bind"/>
    <property type="match status" value="3"/>
</dbReference>
<keyword evidence="11" id="KW-0862">Zinc</keyword>
<keyword evidence="5" id="KW-0808">Transferase</keyword>
<comment type="catalytic activity">
    <reaction evidence="1">
        <text>S-ubiquitinyl-[E2 ubiquitin-conjugating enzyme]-L-cysteine + [acceptor protein]-L-lysine = [E2 ubiquitin-conjugating enzyme]-L-cysteine + N(6)-ubiquitinyl-[acceptor protein]-L-lysine.</text>
        <dbReference type="EC" id="2.3.2.27"/>
    </reaction>
</comment>
<keyword evidence="18" id="KW-1185">Reference proteome</keyword>
<dbReference type="Pfam" id="PF17123">
    <property type="entry name" value="zf-RING_11"/>
    <property type="match status" value="1"/>
</dbReference>
<evidence type="ECO:0000256" key="6">
    <source>
        <dbReference type="ARBA" id="ARBA00022692"/>
    </source>
</evidence>
<dbReference type="InterPro" id="IPR001841">
    <property type="entry name" value="Znf_RING"/>
</dbReference>
<keyword evidence="12" id="KW-1133">Transmembrane helix</keyword>
<feature type="domain" description="RING-type" evidence="16">
    <location>
        <begin position="672"/>
        <end position="714"/>
    </location>
</feature>
<dbReference type="InterPro" id="IPR025287">
    <property type="entry name" value="WAK_GUB"/>
</dbReference>
<dbReference type="InterPro" id="IPR046948">
    <property type="entry name" value="ATL20-22-like"/>
</dbReference>
<dbReference type="GO" id="GO:0061630">
    <property type="term" value="F:ubiquitin protein ligase activity"/>
    <property type="evidence" value="ECO:0007669"/>
    <property type="project" value="UniProtKB-EC"/>
</dbReference>
<dbReference type="AlphaFoldDB" id="A0A803L2M8"/>
<evidence type="ECO:0000256" key="14">
    <source>
        <dbReference type="ARBA" id="ARBA00024209"/>
    </source>
</evidence>
<reference evidence="17" key="1">
    <citation type="journal article" date="2017" name="Nature">
        <title>The genome of Chenopodium quinoa.</title>
        <authorList>
            <person name="Jarvis D.E."/>
            <person name="Ho Y.S."/>
            <person name="Lightfoot D.J."/>
            <person name="Schmoeckel S.M."/>
            <person name="Li B."/>
            <person name="Borm T.J.A."/>
            <person name="Ohyanagi H."/>
            <person name="Mineta K."/>
            <person name="Michell C.T."/>
            <person name="Saber N."/>
            <person name="Kharbatia N.M."/>
            <person name="Rupper R.R."/>
            <person name="Sharp A.R."/>
            <person name="Dally N."/>
            <person name="Boughton B.A."/>
            <person name="Woo Y.H."/>
            <person name="Gao G."/>
            <person name="Schijlen E.G.W.M."/>
            <person name="Guo X."/>
            <person name="Momin A.A."/>
            <person name="Negrao S."/>
            <person name="Al-Babili S."/>
            <person name="Gehring C."/>
            <person name="Roessner U."/>
            <person name="Jung C."/>
            <person name="Murphy K."/>
            <person name="Arold S.T."/>
            <person name="Gojobori T."/>
            <person name="van der Linden C.G."/>
            <person name="van Loo E.N."/>
            <person name="Jellen E.N."/>
            <person name="Maughan P.J."/>
            <person name="Tester M."/>
        </authorList>
    </citation>
    <scope>NUCLEOTIDE SEQUENCE [LARGE SCALE GENOMIC DNA]</scope>
    <source>
        <strain evidence="17">cv. PI 614886</strain>
    </source>
</reference>
<name>A0A803L2M8_CHEQI</name>
<dbReference type="SMART" id="SM00184">
    <property type="entry name" value="RING"/>
    <property type="match status" value="2"/>
</dbReference>
<comment type="subcellular location">
    <subcellularLocation>
        <location evidence="2">Membrane</location>
        <topology evidence="2">Single-pass membrane protein</topology>
    </subcellularLocation>
</comment>
<dbReference type="InterPro" id="IPR013083">
    <property type="entry name" value="Znf_RING/FYVE/PHD"/>
</dbReference>
<evidence type="ECO:0000256" key="10">
    <source>
        <dbReference type="ARBA" id="ARBA00022786"/>
    </source>
</evidence>
<comment type="pathway">
    <text evidence="3">Protein modification; protein ubiquitination.</text>
</comment>
<proteinExistence type="inferred from homology"/>
<dbReference type="EC" id="2.3.2.27" evidence="4"/>
<dbReference type="SUPFAM" id="SSF57850">
    <property type="entry name" value="RING/U-box"/>
    <property type="match status" value="2"/>
</dbReference>
<dbReference type="GO" id="GO:0008270">
    <property type="term" value="F:zinc ion binding"/>
    <property type="evidence" value="ECO:0007669"/>
    <property type="project" value="UniProtKB-KW"/>
</dbReference>
<dbReference type="CDD" id="cd16461">
    <property type="entry name" value="RING-H2_EL5-like"/>
    <property type="match status" value="1"/>
</dbReference>
<dbReference type="PANTHER" id="PTHR46279:SF10">
    <property type="entry name" value="RING-TYPE E3 UBIQUITIN TRANSFERASE"/>
    <property type="match status" value="1"/>
</dbReference>
<sequence length="721" mass="79290">MLKISKGEDDCTTMSCKTLNDIFDISVAYPFRLVNGQSESCGSPGFDVYCDDKLGFLLELPNAGNFTIDALDGSLRLIELSDPNNCLPNKLLSLDLSAITPLQLIDKSEDFWEYNCSSVGDFSDPFGLYDKIDCLSGSNYTVLSVSLGPMHDESNCALLKTVSVPLASATFGNYSKLSNFSSIELSWDTSEYYCDSCGNSETSSAENCSTMNCHNIHSFKHIPIAFPFRLVNHQPESCGSPGFDVYCDNKLGPLLELSNAGNFTIETIDISLRHIKLSDQNDYLPQRLLSLNLTAIYPFLPKYKIKDFWMYNCSGDDDLDSAPSSSGNGGNTSDWSVIEFAGVALALLIFCVCCRVRPQPPSGRNVVAPVVATTSTNQAISQGQSSTPSNNVHRGGGLDQVTIDSYPTVLIGKSGRLIKPDYGICSICLMDYLPGDNLKILPECLHRFHMSSAEYCGITSCQKKVSSDVINDISIMSPFRLVNTQPESCGFPGFNVYCDDMLAPLLELPNAGNFTIDAIYYYSRLIELSDPNDYGDFIDIFGSYEKIDCLSGSNYTVLSVSGPDFNVDEYNCTLIKIVSVPQLQRYTAGFSYLSYYSRIELTWDEKYCDSCGRHVEAPVVNATTSTNQAISQRQSSTPSNVHGGLDQVTINSYPTVLIGQSGRLIKPDDDKCSICLTEYLAGDTLKILPECLHRFHVDCIDLWLSVESTCPICRTLPPRNS</sequence>
<evidence type="ECO:0000259" key="16">
    <source>
        <dbReference type="PROSITE" id="PS50089"/>
    </source>
</evidence>
<evidence type="ECO:0000256" key="8">
    <source>
        <dbReference type="ARBA" id="ARBA00022729"/>
    </source>
</evidence>
<dbReference type="GO" id="GO:0030247">
    <property type="term" value="F:polysaccharide binding"/>
    <property type="evidence" value="ECO:0007669"/>
    <property type="project" value="InterPro"/>
</dbReference>
<dbReference type="Pfam" id="PF13639">
    <property type="entry name" value="zf-RING_2"/>
    <property type="match status" value="1"/>
</dbReference>
<keyword evidence="7" id="KW-0479">Metal-binding</keyword>
<evidence type="ECO:0000256" key="15">
    <source>
        <dbReference type="PROSITE-ProRule" id="PRU00175"/>
    </source>
</evidence>